<evidence type="ECO:0000313" key="1">
    <source>
        <dbReference type="EMBL" id="CAB1459079.1"/>
    </source>
</evidence>
<protein>
    <submittedName>
        <fullName evidence="1">Uncharacterized protein</fullName>
    </submittedName>
</protein>
<comment type="caution">
    <text evidence="1">The sequence shown here is derived from an EMBL/GenBank/DDBJ whole genome shotgun (WGS) entry which is preliminary data.</text>
</comment>
<dbReference type="EMBL" id="CADEAL010004416">
    <property type="protein sequence ID" value="CAB1459079.1"/>
    <property type="molecule type" value="Genomic_DNA"/>
</dbReference>
<organism evidence="1 2">
    <name type="scientific">Pleuronectes platessa</name>
    <name type="common">European plaice</name>
    <dbReference type="NCBI Taxonomy" id="8262"/>
    <lineage>
        <taxon>Eukaryota</taxon>
        <taxon>Metazoa</taxon>
        <taxon>Chordata</taxon>
        <taxon>Craniata</taxon>
        <taxon>Vertebrata</taxon>
        <taxon>Euteleostomi</taxon>
        <taxon>Actinopterygii</taxon>
        <taxon>Neopterygii</taxon>
        <taxon>Teleostei</taxon>
        <taxon>Neoteleostei</taxon>
        <taxon>Acanthomorphata</taxon>
        <taxon>Carangaria</taxon>
        <taxon>Pleuronectiformes</taxon>
        <taxon>Pleuronectoidei</taxon>
        <taxon>Pleuronectidae</taxon>
        <taxon>Pleuronectes</taxon>
    </lineage>
</organism>
<accession>A0A9N7VXQ8</accession>
<dbReference type="Proteomes" id="UP001153269">
    <property type="component" value="Unassembled WGS sequence"/>
</dbReference>
<gene>
    <name evidence="1" type="ORF">PLEPLA_LOCUS46915</name>
</gene>
<sequence>MPPDTLGSISPGRIILVMQKSSGPRIAHSTELLLNLRSDPATCYLHPSTPDPPPHYCPCRRGFRSASTGDTGLRSEIHKPCVGAEKKMQHMLQALASPIAFQVIGQAQQAVGF</sequence>
<name>A0A9N7VXQ8_PLEPL</name>
<keyword evidence="2" id="KW-1185">Reference proteome</keyword>
<proteinExistence type="predicted"/>
<evidence type="ECO:0000313" key="2">
    <source>
        <dbReference type="Proteomes" id="UP001153269"/>
    </source>
</evidence>
<reference evidence="1" key="1">
    <citation type="submission" date="2020-03" db="EMBL/GenBank/DDBJ databases">
        <authorList>
            <person name="Weist P."/>
        </authorList>
    </citation>
    <scope>NUCLEOTIDE SEQUENCE</scope>
</reference>
<dbReference type="AlphaFoldDB" id="A0A9N7VXQ8"/>